<keyword evidence="3" id="KW-1185">Reference proteome</keyword>
<organism evidence="2 3">
    <name type="scientific">Porites evermanni</name>
    <dbReference type="NCBI Taxonomy" id="104178"/>
    <lineage>
        <taxon>Eukaryota</taxon>
        <taxon>Metazoa</taxon>
        <taxon>Cnidaria</taxon>
        <taxon>Anthozoa</taxon>
        <taxon>Hexacorallia</taxon>
        <taxon>Scleractinia</taxon>
        <taxon>Fungiina</taxon>
        <taxon>Poritidae</taxon>
        <taxon>Porites</taxon>
    </lineage>
</organism>
<proteinExistence type="predicted"/>
<sequence length="324" mass="36711">MAASNSMNVDLTGSQPSELVEGASTRLTRDALSQLRSPKASDLARSRVVSSNKKKGDSGRGPGKVSKKSTTLKTNFVDTRIREFKDEPFRKSNNKLFCEACREELSEKASIIKRHVDSQKHKSGVEKIAKKKKRDLTVLDAMKNYDKEVHPKGEMLSDNQRVFRVRVLKTFLKAGVPLQKWTISLIPFVRKEEEEMIKGEISGHNVSVIFDGTTRLAMRDGASVNGAAMRTVKVVFPKVVDVRCFSHAIDGIGSHFNIPTLRRFLQLWNALFGHSPATRIAWKERTGISNKSYSPTRWWSWWEVANQIMLQFAEIHPFLQARLQ</sequence>
<evidence type="ECO:0000256" key="1">
    <source>
        <dbReference type="SAM" id="MobiDB-lite"/>
    </source>
</evidence>
<accession>A0ABN8LSL3</accession>
<dbReference type="EMBL" id="CALNXI010000141">
    <property type="protein sequence ID" value="CAH3020255.1"/>
    <property type="molecule type" value="Genomic_DNA"/>
</dbReference>
<protein>
    <submittedName>
        <fullName evidence="2">Uncharacterized protein</fullName>
    </submittedName>
</protein>
<reference evidence="2 3" key="1">
    <citation type="submission" date="2022-05" db="EMBL/GenBank/DDBJ databases">
        <authorList>
            <consortium name="Genoscope - CEA"/>
            <person name="William W."/>
        </authorList>
    </citation>
    <scope>NUCLEOTIDE SEQUENCE [LARGE SCALE GENOMIC DNA]</scope>
</reference>
<feature type="region of interest" description="Disordered" evidence="1">
    <location>
        <begin position="1"/>
        <end position="71"/>
    </location>
</feature>
<evidence type="ECO:0000313" key="3">
    <source>
        <dbReference type="Proteomes" id="UP001159427"/>
    </source>
</evidence>
<dbReference type="Proteomes" id="UP001159427">
    <property type="component" value="Unassembled WGS sequence"/>
</dbReference>
<comment type="caution">
    <text evidence="2">The sequence shown here is derived from an EMBL/GenBank/DDBJ whole genome shotgun (WGS) entry which is preliminary data.</text>
</comment>
<gene>
    <name evidence="2" type="ORF">PEVE_00006382</name>
</gene>
<name>A0ABN8LSL3_9CNID</name>
<feature type="compositionally biased region" description="Polar residues" evidence="1">
    <location>
        <begin position="1"/>
        <end position="17"/>
    </location>
</feature>
<evidence type="ECO:0000313" key="2">
    <source>
        <dbReference type="EMBL" id="CAH3020255.1"/>
    </source>
</evidence>